<keyword evidence="2" id="KW-1003">Cell membrane</keyword>
<dbReference type="STRING" id="234267.Acid_2727"/>
<feature type="region of interest" description="Disordered" evidence="6">
    <location>
        <begin position="78"/>
        <end position="108"/>
    </location>
</feature>
<keyword evidence="3 7" id="KW-0812">Transmembrane</keyword>
<dbReference type="eggNOG" id="COG1714">
    <property type="taxonomic scope" value="Bacteria"/>
</dbReference>
<dbReference type="OrthoDB" id="9793824at2"/>
<dbReference type="Pfam" id="PF06271">
    <property type="entry name" value="RDD"/>
    <property type="match status" value="1"/>
</dbReference>
<evidence type="ECO:0000256" key="2">
    <source>
        <dbReference type="ARBA" id="ARBA00022475"/>
    </source>
</evidence>
<evidence type="ECO:0000256" key="6">
    <source>
        <dbReference type="SAM" id="MobiDB-lite"/>
    </source>
</evidence>
<evidence type="ECO:0000256" key="1">
    <source>
        <dbReference type="ARBA" id="ARBA00004651"/>
    </source>
</evidence>
<evidence type="ECO:0000256" key="7">
    <source>
        <dbReference type="SAM" id="Phobius"/>
    </source>
</evidence>
<dbReference type="GO" id="GO:0005886">
    <property type="term" value="C:plasma membrane"/>
    <property type="evidence" value="ECO:0007669"/>
    <property type="project" value="UniProtKB-SubCell"/>
</dbReference>
<evidence type="ECO:0000256" key="4">
    <source>
        <dbReference type="ARBA" id="ARBA00022989"/>
    </source>
</evidence>
<reference evidence="9" key="1">
    <citation type="submission" date="2006-10" db="EMBL/GenBank/DDBJ databases">
        <title>Complete sequence of Solibacter usitatus Ellin6076.</title>
        <authorList>
            <consortium name="US DOE Joint Genome Institute"/>
            <person name="Copeland A."/>
            <person name="Lucas S."/>
            <person name="Lapidus A."/>
            <person name="Barry K."/>
            <person name="Detter J.C."/>
            <person name="Glavina del Rio T."/>
            <person name="Hammon N."/>
            <person name="Israni S."/>
            <person name="Dalin E."/>
            <person name="Tice H."/>
            <person name="Pitluck S."/>
            <person name="Thompson L.S."/>
            <person name="Brettin T."/>
            <person name="Bruce D."/>
            <person name="Han C."/>
            <person name="Tapia R."/>
            <person name="Gilna P."/>
            <person name="Schmutz J."/>
            <person name="Larimer F."/>
            <person name="Land M."/>
            <person name="Hauser L."/>
            <person name="Kyrpides N."/>
            <person name="Mikhailova N."/>
            <person name="Janssen P.H."/>
            <person name="Kuske C.R."/>
            <person name="Richardson P."/>
        </authorList>
    </citation>
    <scope>NUCLEOTIDE SEQUENCE</scope>
    <source>
        <strain evidence="9">Ellin6076</strain>
    </source>
</reference>
<sequence length="269" mass="29592">MRCGRKPEDTLTTEYSAPFVHGALATQLQPRVHVMEPAAQAEAKAPNLSGAVQASLFQDRSAKVVPIASYAPPRIETKPRTAAQKAAPRRAKPVNEGQGTLDFLPPAPAKPRQLGTTVEAVIYCEAPVATTLHRAVAAALDWSMVLIGYGIFLTAFHMFGGEFTLTKSNLGIFGAMFLMVGFAYGLLFSLAGAETPGMHWTQLRLTTFDGFPPERRQRLVRFFSASLTRCTMLGLLWSLADEESLAWQDHISRTFPTPREVDSLVFRRR</sequence>
<dbReference type="InterPro" id="IPR051791">
    <property type="entry name" value="Pra-immunoreactive"/>
</dbReference>
<feature type="transmembrane region" description="Helical" evidence="7">
    <location>
        <begin position="139"/>
        <end position="159"/>
    </location>
</feature>
<evidence type="ECO:0000256" key="3">
    <source>
        <dbReference type="ARBA" id="ARBA00022692"/>
    </source>
</evidence>
<organism evidence="9">
    <name type="scientific">Solibacter usitatus (strain Ellin6076)</name>
    <dbReference type="NCBI Taxonomy" id="234267"/>
    <lineage>
        <taxon>Bacteria</taxon>
        <taxon>Pseudomonadati</taxon>
        <taxon>Acidobacteriota</taxon>
        <taxon>Terriglobia</taxon>
        <taxon>Bryobacterales</taxon>
        <taxon>Solibacteraceae</taxon>
        <taxon>Candidatus Solibacter</taxon>
    </lineage>
</organism>
<keyword evidence="4 7" id="KW-1133">Transmembrane helix</keyword>
<dbReference type="AlphaFoldDB" id="Q02D83"/>
<dbReference type="InterPro" id="IPR010432">
    <property type="entry name" value="RDD"/>
</dbReference>
<gene>
    <name evidence="9" type="ordered locus">Acid_2727</name>
</gene>
<comment type="subcellular location">
    <subcellularLocation>
        <location evidence="1">Cell membrane</location>
        <topology evidence="1">Multi-pass membrane protein</topology>
    </subcellularLocation>
</comment>
<feature type="domain" description="RDD" evidence="8">
    <location>
        <begin position="129"/>
        <end position="252"/>
    </location>
</feature>
<evidence type="ECO:0000259" key="8">
    <source>
        <dbReference type="Pfam" id="PF06271"/>
    </source>
</evidence>
<dbReference type="InParanoid" id="Q02D83"/>
<dbReference type="PANTHER" id="PTHR36115">
    <property type="entry name" value="PROLINE-RICH ANTIGEN HOMOLOG-RELATED"/>
    <property type="match status" value="1"/>
</dbReference>
<evidence type="ECO:0000256" key="5">
    <source>
        <dbReference type="ARBA" id="ARBA00023136"/>
    </source>
</evidence>
<dbReference type="EMBL" id="CP000473">
    <property type="protein sequence ID" value="ABJ83716.1"/>
    <property type="molecule type" value="Genomic_DNA"/>
</dbReference>
<proteinExistence type="predicted"/>
<name>Q02D83_SOLUE</name>
<dbReference type="KEGG" id="sus:Acid_2727"/>
<dbReference type="HOGENOM" id="CLU_1034064_0_0_0"/>
<keyword evidence="5 7" id="KW-0472">Membrane</keyword>
<protein>
    <submittedName>
        <fullName evidence="9">RDD domain containing protein</fullName>
    </submittedName>
</protein>
<feature type="transmembrane region" description="Helical" evidence="7">
    <location>
        <begin position="171"/>
        <end position="193"/>
    </location>
</feature>
<evidence type="ECO:0000313" key="9">
    <source>
        <dbReference type="EMBL" id="ABJ83716.1"/>
    </source>
</evidence>
<accession>Q02D83</accession>